<dbReference type="EC" id="1.13.11.-" evidence="14"/>
<dbReference type="InterPro" id="IPR036392">
    <property type="entry name" value="PLAT/LH2_dom_sf"/>
</dbReference>
<keyword evidence="4 13" id="KW-0479">Metal-binding</keyword>
<evidence type="ECO:0000256" key="3">
    <source>
        <dbReference type="ARBA" id="ARBA00022516"/>
    </source>
</evidence>
<dbReference type="InterPro" id="IPR001024">
    <property type="entry name" value="PLAT/LH2_dom"/>
</dbReference>
<dbReference type="PANTHER" id="PTHR11771">
    <property type="entry name" value="LIPOXYGENASE"/>
    <property type="match status" value="1"/>
</dbReference>
<dbReference type="InterPro" id="IPR020834">
    <property type="entry name" value="LipOase_CS"/>
</dbReference>
<keyword evidence="11 14" id="KW-0275">Fatty acid biosynthesis</keyword>
<feature type="domain" description="Lipoxygenase" evidence="16">
    <location>
        <begin position="195"/>
        <end position="882"/>
    </location>
</feature>
<dbReference type="GO" id="GO:0034440">
    <property type="term" value="P:lipid oxidation"/>
    <property type="evidence" value="ECO:0007669"/>
    <property type="project" value="InterPro"/>
</dbReference>
<comment type="caution">
    <text evidence="12">Lacks conserved residue(s) required for the propagation of feature annotation.</text>
</comment>
<evidence type="ECO:0000313" key="18">
    <source>
        <dbReference type="Proteomes" id="UP001177140"/>
    </source>
</evidence>
<dbReference type="FunFam" id="1.20.245.10:FF:000002">
    <property type="entry name" value="Lipoxygenase"/>
    <property type="match status" value="1"/>
</dbReference>
<evidence type="ECO:0000256" key="10">
    <source>
        <dbReference type="ARBA" id="ARBA00023098"/>
    </source>
</evidence>
<dbReference type="SMART" id="SM00308">
    <property type="entry name" value="LH2"/>
    <property type="match status" value="1"/>
</dbReference>
<dbReference type="PRINTS" id="PR00468">
    <property type="entry name" value="PLTLPOXGNASE"/>
</dbReference>
<evidence type="ECO:0000256" key="6">
    <source>
        <dbReference type="ARBA" id="ARBA00022832"/>
    </source>
</evidence>
<dbReference type="InterPro" id="IPR000907">
    <property type="entry name" value="LipOase"/>
</dbReference>
<keyword evidence="8 13" id="KW-0560">Oxidoreductase</keyword>
<evidence type="ECO:0000256" key="5">
    <source>
        <dbReference type="ARBA" id="ARBA00022767"/>
    </source>
</evidence>
<dbReference type="FunFam" id="4.10.372.10:FF:000001">
    <property type="entry name" value="Lipoxygenase"/>
    <property type="match status" value="1"/>
</dbReference>
<dbReference type="GO" id="GO:0016702">
    <property type="term" value="F:oxidoreductase activity, acting on single donors with incorporation of molecular oxygen, incorporation of two atoms of oxygen"/>
    <property type="evidence" value="ECO:0007669"/>
    <property type="project" value="InterPro"/>
</dbReference>
<evidence type="ECO:0000313" key="17">
    <source>
        <dbReference type="EMBL" id="MCL7029019.1"/>
    </source>
</evidence>
<dbReference type="Gene3D" id="3.10.450.60">
    <property type="match status" value="1"/>
</dbReference>
<dbReference type="InterPro" id="IPR001246">
    <property type="entry name" value="LipOase_plant"/>
</dbReference>
<reference evidence="17" key="1">
    <citation type="submission" date="2022-03" db="EMBL/GenBank/DDBJ databases">
        <title>A functionally conserved STORR gene fusion in Papaver species that diverged 16.8 million years ago.</title>
        <authorList>
            <person name="Catania T."/>
        </authorList>
    </citation>
    <scope>NUCLEOTIDE SEQUENCE</scope>
    <source>
        <strain evidence="17">S-191538</strain>
    </source>
</reference>
<evidence type="ECO:0000256" key="12">
    <source>
        <dbReference type="PROSITE-ProRule" id="PRU00152"/>
    </source>
</evidence>
<evidence type="ECO:0000256" key="14">
    <source>
        <dbReference type="RuleBase" id="RU003975"/>
    </source>
</evidence>
<dbReference type="Proteomes" id="UP001177140">
    <property type="component" value="Unassembled WGS sequence"/>
</dbReference>
<comment type="cofactor">
    <cofactor evidence="1 13">
        <name>Fe cation</name>
        <dbReference type="ChEBI" id="CHEBI:24875"/>
    </cofactor>
</comment>
<evidence type="ECO:0000256" key="8">
    <source>
        <dbReference type="ARBA" id="ARBA00023002"/>
    </source>
</evidence>
<dbReference type="InterPro" id="IPR036226">
    <property type="entry name" value="LipOase_C_sf"/>
</dbReference>
<dbReference type="Gene3D" id="4.10.372.10">
    <property type="entry name" value="Lipoxygenase-1, Domain 3"/>
    <property type="match status" value="1"/>
</dbReference>
<keyword evidence="3 14" id="KW-0444">Lipid biosynthesis</keyword>
<dbReference type="PROSITE" id="PS00711">
    <property type="entry name" value="LIPOXYGENASE_1"/>
    <property type="match status" value="1"/>
</dbReference>
<dbReference type="SUPFAM" id="SSF49723">
    <property type="entry name" value="Lipase/lipooxygenase domain (PLAT/LH2 domain)"/>
    <property type="match status" value="1"/>
</dbReference>
<dbReference type="Pfam" id="PF01477">
    <property type="entry name" value="PLAT"/>
    <property type="match status" value="1"/>
</dbReference>
<evidence type="ECO:0000256" key="9">
    <source>
        <dbReference type="ARBA" id="ARBA00023004"/>
    </source>
</evidence>
<dbReference type="Gene3D" id="4.10.375.10">
    <property type="entry name" value="Lipoxygenase-1, Domain 2"/>
    <property type="match status" value="1"/>
</dbReference>
<comment type="caution">
    <text evidence="17">The sequence shown here is derived from an EMBL/GenBank/DDBJ whole genome shotgun (WGS) entry which is preliminary data.</text>
</comment>
<accession>A0AA41RY00</accession>
<evidence type="ECO:0000256" key="13">
    <source>
        <dbReference type="RuleBase" id="RU003974"/>
    </source>
</evidence>
<dbReference type="GO" id="GO:0046872">
    <property type="term" value="F:metal ion binding"/>
    <property type="evidence" value="ECO:0007669"/>
    <property type="project" value="UniProtKB-UniRule"/>
</dbReference>
<organism evidence="17 18">
    <name type="scientific">Papaver nudicaule</name>
    <name type="common">Iceland poppy</name>
    <dbReference type="NCBI Taxonomy" id="74823"/>
    <lineage>
        <taxon>Eukaryota</taxon>
        <taxon>Viridiplantae</taxon>
        <taxon>Streptophyta</taxon>
        <taxon>Embryophyta</taxon>
        <taxon>Tracheophyta</taxon>
        <taxon>Spermatophyta</taxon>
        <taxon>Magnoliopsida</taxon>
        <taxon>Ranunculales</taxon>
        <taxon>Papaveraceae</taxon>
        <taxon>Papaveroideae</taxon>
        <taxon>Papaver</taxon>
    </lineage>
</organism>
<evidence type="ECO:0000256" key="1">
    <source>
        <dbReference type="ARBA" id="ARBA00001962"/>
    </source>
</evidence>
<dbReference type="Gene3D" id="2.60.60.20">
    <property type="entry name" value="PLAT/LH2 domain"/>
    <property type="match status" value="1"/>
</dbReference>
<sequence>MFGLILNMFKSFFGEIFKLFLLILNLLKGKLYATENIDGGSGSIDVEKKKMISGTVVLMKKNVLDFTDFRSSLLDRVDEFLGEGVSLQLVSAVNGDPENEMRGKLGKEAYIEHWISTITSAAAGSSAFGVKFEWDESIGVPGAFIVRNHHHSEFYLKSLTLEDVPGTGRVHFVCNSWVYPVNRYKYDRIFFANPSYLPNDTPEPLRKYREDELKVLRGDGTGELKEWDRVYDYAVYNDLGNPDKGPRYARPICGNSSDFPYPRRGRTGRKPTKTDPNYESRLFLLNIDIYVPRDERFGHLKMSDFLAYSLKSISQVLLPGIMSFFDSTPTEFDTLQQVHDLHEGGFSVPSGVIDSIRHSIPLQMIKEIFRTDGEHVLKFPVPHVVKEDKFAWRSDEEFGREMLAGVNPLDPELYGDHTSSITKEHIEHNLNGLTIDEALQNKKLFILDHHDTLIPYLNRINTTSTKTYATRTLLLYQKDGTLKPLAIELSLVHPYGEKHGAINEVFTPAESGVESSIWQLAKAYAAVNDSGVHQLISHWLNTHAVIEPFVIATNRQLSGIHPIYKLLQPHYRDTMNINALARQTLISAEGILESTVFPGKFAMELSATIYKMWDFSEQALPADLLKRGMAVPDQTKPHGLRLVIEDYPFAVDGLEIWSAIEKWVHEYCSFYYPTDDLIRGDTELQSWWEEVRIEGHGDLKDKPWWPKMQTLSDLTKSCTTIIWVASALHAAVNFGQFPYAGYLPNRPTVSRRFMPKPDTPEYAELERNPDLVFLKTITSQLQTLLGVSLIETLSRHSSDEVYLGQRDCSEWTSDKAPLEAFKRFGDRLVEIENKIMQMNHEKKFRNRFGPVNMPYTLLYPNTSDFTKVGGLTGKGIPNSVSI</sequence>
<comment type="similarity">
    <text evidence="2 13">Belongs to the lipoxygenase family.</text>
</comment>
<dbReference type="PROSITE" id="PS51393">
    <property type="entry name" value="LIPOXYGENASE_3"/>
    <property type="match status" value="1"/>
</dbReference>
<comment type="function">
    <text evidence="14">Plant lipoxygenase may be involved in a number of diverse aspects of plant physiology including growth and development, pest resistance, and senescence or responses to wounding.</text>
</comment>
<keyword evidence="18" id="KW-1185">Reference proteome</keyword>
<dbReference type="InterPro" id="IPR020833">
    <property type="entry name" value="LipOase_Fe_BS"/>
</dbReference>
<evidence type="ECO:0000256" key="4">
    <source>
        <dbReference type="ARBA" id="ARBA00022723"/>
    </source>
</evidence>
<gene>
    <name evidence="17" type="ORF">MKW94_013693</name>
</gene>
<dbReference type="PROSITE" id="PS50095">
    <property type="entry name" value="PLAT"/>
    <property type="match status" value="1"/>
</dbReference>
<dbReference type="AlphaFoldDB" id="A0AA41RY00"/>
<name>A0AA41RY00_PAPNU</name>
<evidence type="ECO:0000259" key="15">
    <source>
        <dbReference type="PROSITE" id="PS50095"/>
    </source>
</evidence>
<dbReference type="CDD" id="cd01751">
    <property type="entry name" value="PLAT_LH2"/>
    <property type="match status" value="1"/>
</dbReference>
<dbReference type="InterPro" id="IPR042057">
    <property type="entry name" value="Lipoxy_PLAT/LH2"/>
</dbReference>
<protein>
    <recommendedName>
        <fullName evidence="14">Lipoxygenase</fullName>
        <ecNumber evidence="14">1.13.11.-</ecNumber>
    </recommendedName>
</protein>
<comment type="pathway">
    <text evidence="14">Lipid metabolism; oxylipin biosynthesis.</text>
</comment>
<dbReference type="InterPro" id="IPR013819">
    <property type="entry name" value="LipOase_C"/>
</dbReference>
<evidence type="ECO:0000256" key="2">
    <source>
        <dbReference type="ARBA" id="ARBA00009419"/>
    </source>
</evidence>
<feature type="domain" description="PLAT" evidence="15">
    <location>
        <begin position="67"/>
        <end position="192"/>
    </location>
</feature>
<dbReference type="Gene3D" id="1.20.245.10">
    <property type="entry name" value="Lipoxygenase-1, Domain 5"/>
    <property type="match status" value="1"/>
</dbReference>
<dbReference type="FunFam" id="4.10.375.10:FF:000001">
    <property type="entry name" value="Lipoxygenase"/>
    <property type="match status" value="1"/>
</dbReference>
<dbReference type="PROSITE" id="PS00081">
    <property type="entry name" value="LIPOXYGENASE_2"/>
    <property type="match status" value="1"/>
</dbReference>
<keyword evidence="7 13" id="KW-0223">Dioxygenase</keyword>
<evidence type="ECO:0000259" key="16">
    <source>
        <dbReference type="PROSITE" id="PS51393"/>
    </source>
</evidence>
<dbReference type="Pfam" id="PF00305">
    <property type="entry name" value="Lipoxygenase"/>
    <property type="match status" value="1"/>
</dbReference>
<keyword evidence="5 14" id="KW-0925">Oxylipin biosynthesis</keyword>
<keyword evidence="9 13" id="KW-0408">Iron</keyword>
<dbReference type="SUPFAM" id="SSF48484">
    <property type="entry name" value="Lipoxigenase"/>
    <property type="match status" value="1"/>
</dbReference>
<evidence type="ECO:0000256" key="11">
    <source>
        <dbReference type="ARBA" id="ARBA00023160"/>
    </source>
</evidence>
<dbReference type="EMBL" id="JAJJMA010086043">
    <property type="protein sequence ID" value="MCL7029019.1"/>
    <property type="molecule type" value="Genomic_DNA"/>
</dbReference>
<dbReference type="PRINTS" id="PR00087">
    <property type="entry name" value="LIPOXYGENASE"/>
</dbReference>
<keyword evidence="10" id="KW-0443">Lipid metabolism</keyword>
<dbReference type="GO" id="GO:0031408">
    <property type="term" value="P:oxylipin biosynthetic process"/>
    <property type="evidence" value="ECO:0007669"/>
    <property type="project" value="UniProtKB-UniRule"/>
</dbReference>
<proteinExistence type="inferred from homology"/>
<keyword evidence="6" id="KW-0276">Fatty acid metabolism</keyword>
<evidence type="ECO:0000256" key="7">
    <source>
        <dbReference type="ARBA" id="ARBA00022964"/>
    </source>
</evidence>
<dbReference type="InterPro" id="IPR027433">
    <property type="entry name" value="Lipoxygenase_dom_3"/>
</dbReference>
<dbReference type="GO" id="GO:0006633">
    <property type="term" value="P:fatty acid biosynthetic process"/>
    <property type="evidence" value="ECO:0007669"/>
    <property type="project" value="UniProtKB-KW"/>
</dbReference>